<feature type="non-terminal residue" evidence="5">
    <location>
        <position position="576"/>
    </location>
</feature>
<proteinExistence type="predicted"/>
<dbReference type="GO" id="GO:0004066">
    <property type="term" value="F:asparagine synthase (glutamine-hydrolyzing) activity"/>
    <property type="evidence" value="ECO:0007669"/>
    <property type="project" value="InterPro"/>
</dbReference>
<dbReference type="AlphaFoldDB" id="A0AAN6XI14"/>
<dbReference type="InterPro" id="IPR001962">
    <property type="entry name" value="Asn_synthase"/>
</dbReference>
<dbReference type="Pfam" id="PF00733">
    <property type="entry name" value="Asn_synthase"/>
    <property type="match status" value="2"/>
</dbReference>
<evidence type="ECO:0000259" key="4">
    <source>
        <dbReference type="PROSITE" id="PS51278"/>
    </source>
</evidence>
<dbReference type="GO" id="GO:0006529">
    <property type="term" value="P:asparagine biosynthetic process"/>
    <property type="evidence" value="ECO:0007669"/>
    <property type="project" value="UniProtKB-KW"/>
</dbReference>
<protein>
    <submittedName>
        <fullName evidence="5">Asparagine synthase-domain-containing protein</fullName>
    </submittedName>
</protein>
<evidence type="ECO:0000256" key="3">
    <source>
        <dbReference type="ARBA" id="ARBA00022962"/>
    </source>
</evidence>
<dbReference type="PROSITE" id="PS51278">
    <property type="entry name" value="GATASE_TYPE_2"/>
    <property type="match status" value="1"/>
</dbReference>
<dbReference type="CDD" id="cd01991">
    <property type="entry name" value="Asn_synthase_B_C"/>
    <property type="match status" value="1"/>
</dbReference>
<reference evidence="5" key="1">
    <citation type="journal article" date="2023" name="Mol. Phylogenet. Evol.">
        <title>Genome-scale phylogeny and comparative genomics of the fungal order Sordariales.</title>
        <authorList>
            <person name="Hensen N."/>
            <person name="Bonometti L."/>
            <person name="Westerberg I."/>
            <person name="Brannstrom I.O."/>
            <person name="Guillou S."/>
            <person name="Cros-Aarteil S."/>
            <person name="Calhoun S."/>
            <person name="Haridas S."/>
            <person name="Kuo A."/>
            <person name="Mondo S."/>
            <person name="Pangilinan J."/>
            <person name="Riley R."/>
            <person name="LaButti K."/>
            <person name="Andreopoulos B."/>
            <person name="Lipzen A."/>
            <person name="Chen C."/>
            <person name="Yan M."/>
            <person name="Daum C."/>
            <person name="Ng V."/>
            <person name="Clum A."/>
            <person name="Steindorff A."/>
            <person name="Ohm R.A."/>
            <person name="Martin F."/>
            <person name="Silar P."/>
            <person name="Natvig D.O."/>
            <person name="Lalanne C."/>
            <person name="Gautier V."/>
            <person name="Ament-Velasquez S.L."/>
            <person name="Kruys A."/>
            <person name="Hutchinson M.I."/>
            <person name="Powell A.J."/>
            <person name="Barry K."/>
            <person name="Miller A.N."/>
            <person name="Grigoriev I.V."/>
            <person name="Debuchy R."/>
            <person name="Gladieux P."/>
            <person name="Hiltunen Thoren M."/>
            <person name="Johannesson H."/>
        </authorList>
    </citation>
    <scope>NUCLEOTIDE SEQUENCE</scope>
    <source>
        <strain evidence="5">CBS 315.58</strain>
    </source>
</reference>
<evidence type="ECO:0000313" key="6">
    <source>
        <dbReference type="Proteomes" id="UP001303160"/>
    </source>
</evidence>
<dbReference type="SUPFAM" id="SSF52402">
    <property type="entry name" value="Adenine nucleotide alpha hydrolases-like"/>
    <property type="match status" value="1"/>
</dbReference>
<keyword evidence="1" id="KW-0028">Amino-acid biosynthesis</keyword>
<keyword evidence="2" id="KW-0061">Asparagine biosynthesis</keyword>
<evidence type="ECO:0000256" key="1">
    <source>
        <dbReference type="ARBA" id="ARBA00022605"/>
    </source>
</evidence>
<keyword evidence="6" id="KW-1185">Reference proteome</keyword>
<dbReference type="EMBL" id="MU863925">
    <property type="protein sequence ID" value="KAK4199951.1"/>
    <property type="molecule type" value="Genomic_DNA"/>
</dbReference>
<name>A0AAN6XI14_9PEZI</name>
<dbReference type="SUPFAM" id="SSF56235">
    <property type="entry name" value="N-terminal nucleophile aminohydrolases (Ntn hydrolases)"/>
    <property type="match status" value="1"/>
</dbReference>
<dbReference type="Pfam" id="PF13537">
    <property type="entry name" value="GATase_7"/>
    <property type="match status" value="1"/>
</dbReference>
<dbReference type="Gene3D" id="3.40.50.620">
    <property type="entry name" value="HUPs"/>
    <property type="match status" value="1"/>
</dbReference>
<reference evidence="5" key="2">
    <citation type="submission" date="2023-05" db="EMBL/GenBank/DDBJ databases">
        <authorList>
            <consortium name="Lawrence Berkeley National Laboratory"/>
            <person name="Steindorff A."/>
            <person name="Hensen N."/>
            <person name="Bonometti L."/>
            <person name="Westerberg I."/>
            <person name="Brannstrom I.O."/>
            <person name="Guillou S."/>
            <person name="Cros-Aarteil S."/>
            <person name="Calhoun S."/>
            <person name="Haridas S."/>
            <person name="Kuo A."/>
            <person name="Mondo S."/>
            <person name="Pangilinan J."/>
            <person name="Riley R."/>
            <person name="Labutti K."/>
            <person name="Andreopoulos B."/>
            <person name="Lipzen A."/>
            <person name="Chen C."/>
            <person name="Yanf M."/>
            <person name="Daum C."/>
            <person name="Ng V."/>
            <person name="Clum A."/>
            <person name="Ohm R."/>
            <person name="Martin F."/>
            <person name="Silar P."/>
            <person name="Natvig D."/>
            <person name="Lalanne C."/>
            <person name="Gautier V."/>
            <person name="Ament-Velasquez S.L."/>
            <person name="Kruys A."/>
            <person name="Hutchinson M.I."/>
            <person name="Powell A.J."/>
            <person name="Barry K."/>
            <person name="Miller A.N."/>
            <person name="Grigoriev I.V."/>
            <person name="Debuchy R."/>
            <person name="Gladieux P."/>
            <person name="Thoren M.H."/>
            <person name="Johannesson H."/>
        </authorList>
    </citation>
    <scope>NUCLEOTIDE SEQUENCE</scope>
    <source>
        <strain evidence="5">CBS 315.58</strain>
    </source>
</reference>
<dbReference type="Proteomes" id="UP001303160">
    <property type="component" value="Unassembled WGS sequence"/>
</dbReference>
<feature type="domain" description="Glutamine amidotransferase type-2" evidence="4">
    <location>
        <begin position="2"/>
        <end position="189"/>
    </location>
</feature>
<dbReference type="InterPro" id="IPR014729">
    <property type="entry name" value="Rossmann-like_a/b/a_fold"/>
</dbReference>
<dbReference type="PANTHER" id="PTHR45937:SF1">
    <property type="entry name" value="ASPARAGINE SYNTHETASE DOMAIN-CONTAINING PROTEIN 1"/>
    <property type="match status" value="1"/>
</dbReference>
<evidence type="ECO:0000313" key="5">
    <source>
        <dbReference type="EMBL" id="KAK4199951.1"/>
    </source>
</evidence>
<evidence type="ECO:0000256" key="2">
    <source>
        <dbReference type="ARBA" id="ARBA00022888"/>
    </source>
</evidence>
<dbReference type="InterPro" id="IPR017932">
    <property type="entry name" value="GATase_2_dom"/>
</dbReference>
<organism evidence="5 6">
    <name type="scientific">Triangularia verruculosa</name>
    <dbReference type="NCBI Taxonomy" id="2587418"/>
    <lineage>
        <taxon>Eukaryota</taxon>
        <taxon>Fungi</taxon>
        <taxon>Dikarya</taxon>
        <taxon>Ascomycota</taxon>
        <taxon>Pezizomycotina</taxon>
        <taxon>Sordariomycetes</taxon>
        <taxon>Sordariomycetidae</taxon>
        <taxon>Sordariales</taxon>
        <taxon>Podosporaceae</taxon>
        <taxon>Triangularia</taxon>
    </lineage>
</organism>
<gene>
    <name evidence="5" type="ORF">QBC40DRAFT_327742</name>
</gene>
<dbReference type="InterPro" id="IPR051857">
    <property type="entry name" value="Asn_synthetase_domain"/>
</dbReference>
<accession>A0AAN6XI14</accession>
<keyword evidence="3" id="KW-0315">Glutamine amidotransferase</keyword>
<sequence length="576" mass="63145">MCGIHAVISASSSSLPNISPDLRQNLVNRGPDYFGQVERASPDRKRQLQFTSTVLALRGDYVTKQPLRNADGSGDVLCWNGEAWRFGDEVIGQHENDGEVVFAALSKARTEEEVMGVWRGVEGPFAFVYFCEEKQRVFWGRDRLGRRSLMIKRLEGGGVVLGSIAGNGGEEGGKWEEVEADGVYSMGLRDGEVKRHDWIVGEVREQFVSRPFLMCGEGSAGLSNLLWQVSSIGVFNKALPSSDGETPLTSASPSVQALKEQLMESLKLRVLNIPEPPSSGTGNTRVAVLFSGGLDCTVLARLCHDILEPDQEIDLLNVGFENPRVVAQLKKDANGKEVDFFEACPDRITGRKSFAELKSVCAGRAFRFVAVNVPYSEMQAHRQQVISLIHPHNTEMDLSIACALYFAARGQGSVTPDNPRLDSESSSASYTSPARVLLSGLGADELFGGYSRHPAAFQRAGYSGLVDELLLDVSRLGKRNLGRDDRAMAHWGKEVRFPFLDERLVRWAIATPAWEKCDFENGEGKSGVEAGKRVLRLLAIELGMEGVAKEKKRAIQFGSRTAKMESGRVKGTTLLS</sequence>
<comment type="caution">
    <text evidence="5">The sequence shown here is derived from an EMBL/GenBank/DDBJ whole genome shotgun (WGS) entry which is preliminary data.</text>
</comment>
<dbReference type="Gene3D" id="3.60.20.10">
    <property type="entry name" value="Glutamine Phosphoribosylpyrophosphate, subunit 1, domain 1"/>
    <property type="match status" value="1"/>
</dbReference>
<dbReference type="PANTHER" id="PTHR45937">
    <property type="entry name" value="ASPARAGINE SYNTHETASE DOMAIN-CONTAINING PROTEIN 1"/>
    <property type="match status" value="1"/>
</dbReference>
<dbReference type="InterPro" id="IPR029055">
    <property type="entry name" value="Ntn_hydrolases_N"/>
</dbReference>